<dbReference type="KEGG" id="ttk:TST_0047"/>
<dbReference type="Proteomes" id="UP000063234">
    <property type="component" value="Chromosome"/>
</dbReference>
<dbReference type="AlphaFoldDB" id="A0A0S3QRE3"/>
<sequence>MQEMEKRLIGFRVAEMDEDSVVKNVVLSLITCGLWNVYWQYKQMRTMNHLLGERYFSFPKWLLFTLITCGLYHFYHEYVMGKKIADIQYEIGMNPSHSLPVLSVVLAVLSAGLITDAIQQHEINEIVSYLKKSSYVHEERVD</sequence>
<evidence type="ECO:0000259" key="2">
    <source>
        <dbReference type="Pfam" id="PF14018"/>
    </source>
</evidence>
<feature type="transmembrane region" description="Helical" evidence="1">
    <location>
        <begin position="58"/>
        <end position="75"/>
    </location>
</feature>
<dbReference type="InterPro" id="IPR025328">
    <property type="entry name" value="DUF4234"/>
</dbReference>
<keyword evidence="1" id="KW-0812">Transmembrane</keyword>
<dbReference type="RefSeq" id="WP_068548549.1">
    <property type="nucleotide sequence ID" value="NZ_AP013035.1"/>
</dbReference>
<protein>
    <recommendedName>
        <fullName evidence="2">DUF4234 domain-containing protein</fullName>
    </recommendedName>
</protein>
<dbReference type="OrthoDB" id="192868at2"/>
<feature type="transmembrane region" description="Helical" evidence="1">
    <location>
        <begin position="21"/>
        <end position="38"/>
    </location>
</feature>
<keyword evidence="1" id="KW-1133">Transmembrane helix</keyword>
<name>A0A0S3QRE3_THET7</name>
<proteinExistence type="predicted"/>
<evidence type="ECO:0000313" key="4">
    <source>
        <dbReference type="Proteomes" id="UP000063234"/>
    </source>
</evidence>
<gene>
    <name evidence="3" type="ORF">TST_0047</name>
</gene>
<reference evidence="4" key="1">
    <citation type="journal article" date="2018" name="Science">
        <title>A primordial and reversible TCA cycle in a facultatively chemolithoautotrophic thermophile.</title>
        <authorList>
            <person name="Nunoura T."/>
            <person name="Chikaraishi Y."/>
            <person name="Izaki R."/>
            <person name="Suwa T."/>
            <person name="Sato T."/>
            <person name="Harada T."/>
            <person name="Mori K."/>
            <person name="Kato Y."/>
            <person name="Miyazaki M."/>
            <person name="Shimamura S."/>
            <person name="Yanagawa K."/>
            <person name="Shuto A."/>
            <person name="Ohkouchi N."/>
            <person name="Fujita N."/>
            <person name="Takaki Y."/>
            <person name="Atomi H."/>
            <person name="Takai K."/>
        </authorList>
    </citation>
    <scope>NUCLEOTIDE SEQUENCE [LARGE SCALE GENOMIC DNA]</scope>
    <source>
        <strain evidence="4">DSM 17441 / JCM 13301 / NBRC 103674 / ABI70S6</strain>
    </source>
</reference>
<feature type="domain" description="DUF4234" evidence="2">
    <location>
        <begin position="20"/>
        <end position="53"/>
    </location>
</feature>
<dbReference type="Pfam" id="PF14018">
    <property type="entry name" value="DUF4234"/>
    <property type="match status" value="2"/>
</dbReference>
<evidence type="ECO:0000313" key="3">
    <source>
        <dbReference type="EMBL" id="BAT70857.1"/>
    </source>
</evidence>
<keyword evidence="4" id="KW-1185">Reference proteome</keyword>
<dbReference type="EMBL" id="AP013035">
    <property type="protein sequence ID" value="BAT70857.1"/>
    <property type="molecule type" value="Genomic_DNA"/>
</dbReference>
<accession>A0A0S3QRE3</accession>
<evidence type="ECO:0000256" key="1">
    <source>
        <dbReference type="SAM" id="Phobius"/>
    </source>
</evidence>
<organism evidence="3 4">
    <name type="scientific">Thermosulfidibacter takaii (strain DSM 17441 / JCM 13301 / NBRC 103674 / ABI70S6)</name>
    <dbReference type="NCBI Taxonomy" id="1298851"/>
    <lineage>
        <taxon>Bacteria</taxon>
        <taxon>Pseudomonadati</taxon>
        <taxon>Thermosulfidibacterota</taxon>
        <taxon>Thermosulfidibacteria</taxon>
        <taxon>Thermosulfidibacterales</taxon>
        <taxon>Thermosulfidibacteraceae</taxon>
    </lineage>
</organism>
<dbReference type="STRING" id="1298851.TST_0047"/>
<feature type="domain" description="DUF4234" evidence="2">
    <location>
        <begin position="57"/>
        <end position="112"/>
    </location>
</feature>
<keyword evidence="1" id="KW-0472">Membrane</keyword>